<dbReference type="InterPro" id="IPR027417">
    <property type="entry name" value="P-loop_NTPase"/>
</dbReference>
<evidence type="ECO:0000313" key="9">
    <source>
        <dbReference type="Proteomes" id="UP001141806"/>
    </source>
</evidence>
<dbReference type="PANTHER" id="PTHR21087:SF16">
    <property type="entry name" value="SHIKIMATE KINASE 1, CHLOROPLASTIC"/>
    <property type="match status" value="1"/>
</dbReference>
<dbReference type="Proteomes" id="UP001141806">
    <property type="component" value="Unassembled WGS sequence"/>
</dbReference>
<dbReference type="GO" id="GO:0009073">
    <property type="term" value="P:aromatic amino acid family biosynthetic process"/>
    <property type="evidence" value="ECO:0007669"/>
    <property type="project" value="UniProtKB-KW"/>
</dbReference>
<evidence type="ECO:0000256" key="3">
    <source>
        <dbReference type="ARBA" id="ARBA00022679"/>
    </source>
</evidence>
<keyword evidence="3" id="KW-0808">Transferase</keyword>
<organism evidence="8 9">
    <name type="scientific">Protea cynaroides</name>
    <dbReference type="NCBI Taxonomy" id="273540"/>
    <lineage>
        <taxon>Eukaryota</taxon>
        <taxon>Viridiplantae</taxon>
        <taxon>Streptophyta</taxon>
        <taxon>Embryophyta</taxon>
        <taxon>Tracheophyta</taxon>
        <taxon>Spermatophyta</taxon>
        <taxon>Magnoliopsida</taxon>
        <taxon>Proteales</taxon>
        <taxon>Proteaceae</taxon>
        <taxon>Protea</taxon>
    </lineage>
</organism>
<dbReference type="OrthoDB" id="197068at2759"/>
<dbReference type="PROSITE" id="PS01128">
    <property type="entry name" value="SHIKIMATE_KINASE"/>
    <property type="match status" value="1"/>
</dbReference>
<keyword evidence="7" id="KW-0057">Aromatic amino acid biosynthesis</keyword>
<dbReference type="Gene3D" id="3.40.50.300">
    <property type="entry name" value="P-loop containing nucleotide triphosphate hydrolases"/>
    <property type="match status" value="1"/>
</dbReference>
<dbReference type="GO" id="GO:0004765">
    <property type="term" value="F:shikimate kinase activity"/>
    <property type="evidence" value="ECO:0007669"/>
    <property type="project" value="TreeGrafter"/>
</dbReference>
<dbReference type="InterPro" id="IPR031322">
    <property type="entry name" value="Shikimate/glucono_kinase"/>
</dbReference>
<dbReference type="GO" id="GO:0008652">
    <property type="term" value="P:amino acid biosynthetic process"/>
    <property type="evidence" value="ECO:0007669"/>
    <property type="project" value="UniProtKB-KW"/>
</dbReference>
<evidence type="ECO:0000313" key="8">
    <source>
        <dbReference type="EMBL" id="KAJ4957470.1"/>
    </source>
</evidence>
<comment type="similarity">
    <text evidence="1">Belongs to the shikimate kinase family.</text>
</comment>
<gene>
    <name evidence="8" type="ORF">NE237_024581</name>
</gene>
<accession>A0A9Q0K0J6</accession>
<evidence type="ECO:0000256" key="1">
    <source>
        <dbReference type="ARBA" id="ARBA00006997"/>
    </source>
</evidence>
<dbReference type="AlphaFoldDB" id="A0A9Q0K0J6"/>
<evidence type="ECO:0000256" key="2">
    <source>
        <dbReference type="ARBA" id="ARBA00022605"/>
    </source>
</evidence>
<keyword evidence="2" id="KW-0028">Amino-acid biosynthesis</keyword>
<dbReference type="GO" id="GO:0005524">
    <property type="term" value="F:ATP binding"/>
    <property type="evidence" value="ECO:0007669"/>
    <property type="project" value="UniProtKB-KW"/>
</dbReference>
<dbReference type="InterPro" id="IPR023000">
    <property type="entry name" value="Shikimate_kinase_CS"/>
</dbReference>
<comment type="caution">
    <text evidence="8">The sequence shown here is derived from an EMBL/GenBank/DDBJ whole genome shotgun (WGS) entry which is preliminary data.</text>
</comment>
<keyword evidence="9" id="KW-1185">Reference proteome</keyword>
<protein>
    <recommendedName>
        <fullName evidence="10">Shikimate kinase</fullName>
    </recommendedName>
</protein>
<dbReference type="GO" id="GO:0005829">
    <property type="term" value="C:cytosol"/>
    <property type="evidence" value="ECO:0007669"/>
    <property type="project" value="TreeGrafter"/>
</dbReference>
<keyword evidence="4" id="KW-0547">Nucleotide-binding</keyword>
<sequence>MINTATSSPSTLYPSSVWPTPAPVPNNHLPLNLFGSPVPVCYNSRRGSDLYLLCGIGSMEAASAPTLQFSAWVGREKIENKTNGFLAVFLINAGRRKEFVILISGGLEWKSASLGLELLPWRFRLLIRIPCFALESGKGMMGSGKTTYSESFFRDNESKALRKLSLMRQLVVATGGGVVIRPINWKYMKQGITVWLDVPLEASARRIAAVGTDSHPLLHEESGDAYSKRHWYKSSIL</sequence>
<evidence type="ECO:0000256" key="4">
    <source>
        <dbReference type="ARBA" id="ARBA00022741"/>
    </source>
</evidence>
<keyword evidence="5" id="KW-0418">Kinase</keyword>
<proteinExistence type="inferred from homology"/>
<keyword evidence="6" id="KW-0067">ATP-binding</keyword>
<dbReference type="SUPFAM" id="SSF52540">
    <property type="entry name" value="P-loop containing nucleoside triphosphate hydrolases"/>
    <property type="match status" value="1"/>
</dbReference>
<name>A0A9Q0K0J6_9MAGN</name>
<dbReference type="PANTHER" id="PTHR21087">
    <property type="entry name" value="SHIKIMATE KINASE"/>
    <property type="match status" value="1"/>
</dbReference>
<evidence type="ECO:0000256" key="5">
    <source>
        <dbReference type="ARBA" id="ARBA00022777"/>
    </source>
</evidence>
<evidence type="ECO:0000256" key="6">
    <source>
        <dbReference type="ARBA" id="ARBA00022840"/>
    </source>
</evidence>
<dbReference type="Pfam" id="PF01202">
    <property type="entry name" value="SKI"/>
    <property type="match status" value="1"/>
</dbReference>
<reference evidence="8" key="1">
    <citation type="journal article" date="2023" name="Plant J.">
        <title>The genome of the king protea, Protea cynaroides.</title>
        <authorList>
            <person name="Chang J."/>
            <person name="Duong T.A."/>
            <person name="Schoeman C."/>
            <person name="Ma X."/>
            <person name="Roodt D."/>
            <person name="Barker N."/>
            <person name="Li Z."/>
            <person name="Van de Peer Y."/>
            <person name="Mizrachi E."/>
        </authorList>
    </citation>
    <scope>NUCLEOTIDE SEQUENCE</scope>
    <source>
        <tissue evidence="8">Young leaves</tissue>
    </source>
</reference>
<evidence type="ECO:0008006" key="10">
    <source>
        <dbReference type="Google" id="ProtNLM"/>
    </source>
</evidence>
<evidence type="ECO:0000256" key="7">
    <source>
        <dbReference type="ARBA" id="ARBA00023141"/>
    </source>
</evidence>
<dbReference type="EMBL" id="JAMYWD010000010">
    <property type="protein sequence ID" value="KAJ4957470.1"/>
    <property type="molecule type" value="Genomic_DNA"/>
</dbReference>
<dbReference type="GO" id="GO:0009507">
    <property type="term" value="C:chloroplast"/>
    <property type="evidence" value="ECO:0007669"/>
    <property type="project" value="TreeGrafter"/>
</dbReference>